<dbReference type="OrthoDB" id="369729at2"/>
<dbReference type="InterPro" id="IPR007730">
    <property type="entry name" value="SPOR-like_dom"/>
</dbReference>
<dbReference type="GO" id="GO:0042834">
    <property type="term" value="F:peptidoglycan binding"/>
    <property type="evidence" value="ECO:0007669"/>
    <property type="project" value="InterPro"/>
</dbReference>
<dbReference type="PANTHER" id="PTHR38731:SF1">
    <property type="entry name" value="FECR PROTEIN DOMAIN-CONTAINING PROTEIN"/>
    <property type="match status" value="1"/>
</dbReference>
<feature type="signal peptide" evidence="1">
    <location>
        <begin position="1"/>
        <end position="26"/>
    </location>
</feature>
<dbReference type="PANTHER" id="PTHR38731">
    <property type="entry name" value="LIPL45-RELATED LIPOPROTEIN-RELATED"/>
    <property type="match status" value="1"/>
</dbReference>
<evidence type="ECO:0000313" key="3">
    <source>
        <dbReference type="EMBL" id="PWF44047.1"/>
    </source>
</evidence>
<name>A0A2U2HGI3_9BURK</name>
<accession>A0A2U2HGI3</accession>
<evidence type="ECO:0000259" key="2">
    <source>
        <dbReference type="PROSITE" id="PS51724"/>
    </source>
</evidence>
<comment type="caution">
    <text evidence="3">The sequence shown here is derived from an EMBL/GenBank/DDBJ whole genome shotgun (WGS) entry which is preliminary data.</text>
</comment>
<feature type="domain" description="SPOR" evidence="2">
    <location>
        <begin position="230"/>
        <end position="309"/>
    </location>
</feature>
<dbReference type="InterPro" id="IPR036680">
    <property type="entry name" value="SPOR-like_sf"/>
</dbReference>
<keyword evidence="1" id="KW-0732">Signal</keyword>
<dbReference type="EMBL" id="PXWF02000271">
    <property type="protein sequence ID" value="PWF44047.1"/>
    <property type="molecule type" value="Genomic_DNA"/>
</dbReference>
<evidence type="ECO:0000256" key="1">
    <source>
        <dbReference type="SAM" id="SignalP"/>
    </source>
</evidence>
<dbReference type="Proteomes" id="UP000241421">
    <property type="component" value="Unassembled WGS sequence"/>
</dbReference>
<proteinExistence type="predicted"/>
<dbReference type="Gene3D" id="3.30.70.1070">
    <property type="entry name" value="Sporulation related repeat"/>
    <property type="match status" value="1"/>
</dbReference>
<keyword evidence="4" id="KW-1185">Reference proteome</keyword>
<dbReference type="InterPro" id="IPR006860">
    <property type="entry name" value="FecR"/>
</dbReference>
<dbReference type="Gene3D" id="2.60.120.1440">
    <property type="match status" value="1"/>
</dbReference>
<gene>
    <name evidence="3" type="ORF">C7C56_019885</name>
</gene>
<dbReference type="RefSeq" id="WP_106759107.1">
    <property type="nucleotide sequence ID" value="NZ_PXWF02000271.1"/>
</dbReference>
<dbReference type="Pfam" id="PF04773">
    <property type="entry name" value="FecR"/>
    <property type="match status" value="1"/>
</dbReference>
<sequence>MKLTSMSFGMVLASTFSALSPSYSNAANKTAPAVPPAVIERVQLPAWIERDGVRHPVMPGIVLKQKDRIITGEKARILLTLVEGSKVKLGENAELNLDIFEAQEENKGYSLKSILNVAKGAFRFTTDAASKLISRRNIDVRFSTVTVGIRGTDLWGKQAGDKEIVCLIEGKVEVNRVLDGKAADAVTLDQALQFYIAPTDKPTLPIAKVSDEQLATWAADTEIGLGTGSLAIGGKWKVTFASPTDLNAAFDLRDALRKQGYPAQVSPALASGKRVYDVVIASLSSQTDAEAIATRLGPAMSLNPKIGQQRPKKRAALDY</sequence>
<reference evidence="3 4" key="1">
    <citation type="submission" date="2018-04" db="EMBL/GenBank/DDBJ databases">
        <title>Massilia violaceinigra sp. nov., a novel purple-pigmented bacterium isolated from Tianshan glacier, Xinjiang, China.</title>
        <authorList>
            <person name="Wang H."/>
        </authorList>
    </citation>
    <scope>NUCLEOTIDE SEQUENCE [LARGE SCALE GENOMIC DNA]</scope>
    <source>
        <strain evidence="3 4">B448-2</strain>
    </source>
</reference>
<protein>
    <recommendedName>
        <fullName evidence="2">SPOR domain-containing protein</fullName>
    </recommendedName>
</protein>
<dbReference type="Pfam" id="PF05036">
    <property type="entry name" value="SPOR"/>
    <property type="match status" value="1"/>
</dbReference>
<organism evidence="3 4">
    <name type="scientific">Massilia glaciei</name>
    <dbReference type="NCBI Taxonomy" id="1524097"/>
    <lineage>
        <taxon>Bacteria</taxon>
        <taxon>Pseudomonadati</taxon>
        <taxon>Pseudomonadota</taxon>
        <taxon>Betaproteobacteria</taxon>
        <taxon>Burkholderiales</taxon>
        <taxon>Oxalobacteraceae</taxon>
        <taxon>Telluria group</taxon>
        <taxon>Massilia</taxon>
    </lineage>
</organism>
<dbReference type="AlphaFoldDB" id="A0A2U2HGI3"/>
<dbReference type="PROSITE" id="PS51724">
    <property type="entry name" value="SPOR"/>
    <property type="match status" value="1"/>
</dbReference>
<feature type="chain" id="PRO_5015637368" description="SPOR domain-containing protein" evidence="1">
    <location>
        <begin position="27"/>
        <end position="319"/>
    </location>
</feature>
<evidence type="ECO:0000313" key="4">
    <source>
        <dbReference type="Proteomes" id="UP000241421"/>
    </source>
</evidence>